<comment type="catalytic activity">
    <reaction evidence="11">
        <text>ATP + H2O = ADP + phosphate + H(+)</text>
        <dbReference type="Rhea" id="RHEA:13065"/>
        <dbReference type="ChEBI" id="CHEBI:15377"/>
        <dbReference type="ChEBI" id="CHEBI:15378"/>
        <dbReference type="ChEBI" id="CHEBI:30616"/>
        <dbReference type="ChEBI" id="CHEBI:43474"/>
        <dbReference type="ChEBI" id="CHEBI:456216"/>
        <dbReference type="EC" id="5.6.2.4"/>
    </reaction>
</comment>
<evidence type="ECO:0000256" key="6">
    <source>
        <dbReference type="ARBA" id="ARBA00023125"/>
    </source>
</evidence>
<evidence type="ECO:0000256" key="2">
    <source>
        <dbReference type="ARBA" id="ARBA00022741"/>
    </source>
</evidence>
<evidence type="ECO:0000256" key="8">
    <source>
        <dbReference type="ARBA" id="ARBA00034617"/>
    </source>
</evidence>
<comment type="catalytic activity">
    <reaction evidence="8">
        <text>Couples ATP hydrolysis with the unwinding of duplex DNA by translocating in the 3'-5' direction.</text>
        <dbReference type="EC" id="5.6.2.4"/>
    </reaction>
</comment>
<dbReference type="CDD" id="cd18807">
    <property type="entry name" value="SF1_C_UvrD"/>
    <property type="match status" value="1"/>
</dbReference>
<gene>
    <name evidence="16" type="ORF">J3U88_15140</name>
</gene>
<dbReference type="Pfam" id="PF21196">
    <property type="entry name" value="PcrA_UvrD_tudor"/>
    <property type="match status" value="1"/>
</dbReference>
<dbReference type="InterPro" id="IPR000212">
    <property type="entry name" value="DNA_helicase_UvrD/REP"/>
</dbReference>
<sequence length="732" mass="83734">MQDQLEQLNPQQRAAVEAVDGPVLVVAGAGSGKTKVITTRIMYLIHKGVSPYQILAMTFTNKAAQEMRERIERAVGSDARDLTITTFHSFCAMFLRREIGYLDRDSNFVIYDTSDQTSCLKRVIRNMDLEEKNYPAQRLRSRISYLKNAGDLGGELNNPVEQLIYKNYQEELLAQNALDFDDLLHLTCQILERWGEVQQRYRHRFEYIMVDEYQDTNQIQSKLINLLLNEQHNLCVVGDEDQSIYGWRGADITNILHFDKNFRNTRVFKLEQNYRSTQSILDYANAVINKNKLRKPKKLWTAAGEGLPIIIKDEYTASIEAENIIQQIRSLSRNNNLAYNQFAILFRSNALSRVLEETARRYRIPYQLIGGLKFYDRKEIKDLLSYMRIVVNPRDWTSFVRALGVPTRGIGAKSQDKLYSYFEEGSPIPDVMARAIKDKRLSGKGMKGLKEFQILYRDLVASAETDKPSEWLKKLVDRLDYQAYLEKLDITTTDSRLDNLQELMTGMLEQEAQGVTTLSQFMDFSALVSDQDDLNPDEPRVNMMTVHAAKGLEFDTVFVVGLEDGVFPNQRALDDNPNAVEEERRLFYVAVTRAKQRLFLSYARSRQTYGKTVRNIKSRFLLPPKTGADSGPLPEKPRKPSPWGDSATQQKRLTLQMERLGVDARQIKKTFGKSEDGDELHLEPGDRVEHASFGEGTVSVVMGQGAQRKVSVRFPGKGIRTLLVIKAGLKKL</sequence>
<keyword evidence="5 12" id="KW-0067">ATP-binding</keyword>
<dbReference type="RefSeq" id="WP_207859713.1">
    <property type="nucleotide sequence ID" value="NZ_JAFREP010000014.1"/>
</dbReference>
<comment type="similarity">
    <text evidence="1">Belongs to the helicase family. UvrD subfamily.</text>
</comment>
<dbReference type="CDD" id="cd17932">
    <property type="entry name" value="DEXQc_UvrD"/>
    <property type="match status" value="1"/>
</dbReference>
<evidence type="ECO:0000256" key="9">
    <source>
        <dbReference type="ARBA" id="ARBA00034808"/>
    </source>
</evidence>
<comment type="caution">
    <text evidence="16">The sequence shown here is derived from an EMBL/GenBank/DDBJ whole genome shotgun (WGS) entry which is preliminary data.</text>
</comment>
<dbReference type="Gene3D" id="3.40.50.300">
    <property type="entry name" value="P-loop containing nucleotide triphosphate hydrolases"/>
    <property type="match status" value="2"/>
</dbReference>
<evidence type="ECO:0000256" key="1">
    <source>
        <dbReference type="ARBA" id="ARBA00009922"/>
    </source>
</evidence>
<keyword evidence="17" id="KW-1185">Reference proteome</keyword>
<dbReference type="SUPFAM" id="SSF52540">
    <property type="entry name" value="P-loop containing nucleoside triphosphate hydrolases"/>
    <property type="match status" value="1"/>
</dbReference>
<feature type="binding site" evidence="12">
    <location>
        <begin position="27"/>
        <end position="34"/>
    </location>
    <ligand>
        <name>ATP</name>
        <dbReference type="ChEBI" id="CHEBI:30616"/>
    </ligand>
</feature>
<evidence type="ECO:0000256" key="7">
    <source>
        <dbReference type="ARBA" id="ARBA00023235"/>
    </source>
</evidence>
<accession>A0A8J7Q9B6</accession>
<evidence type="ECO:0000256" key="11">
    <source>
        <dbReference type="ARBA" id="ARBA00048988"/>
    </source>
</evidence>
<dbReference type="InterPro" id="IPR013986">
    <property type="entry name" value="DExx_box_DNA_helicase_dom_sf"/>
</dbReference>
<keyword evidence="6" id="KW-0238">DNA-binding</keyword>
<dbReference type="GO" id="GO:0003677">
    <property type="term" value="F:DNA binding"/>
    <property type="evidence" value="ECO:0007669"/>
    <property type="project" value="UniProtKB-KW"/>
</dbReference>
<evidence type="ECO:0000313" key="16">
    <source>
        <dbReference type="EMBL" id="MBO1319809.1"/>
    </source>
</evidence>
<dbReference type="PROSITE" id="PS51198">
    <property type="entry name" value="UVRD_HELICASE_ATP_BIND"/>
    <property type="match status" value="1"/>
</dbReference>
<dbReference type="GO" id="GO:0033202">
    <property type="term" value="C:DNA helicase complex"/>
    <property type="evidence" value="ECO:0007669"/>
    <property type="project" value="TreeGrafter"/>
</dbReference>
<dbReference type="Pfam" id="PF13361">
    <property type="entry name" value="UvrD_C"/>
    <property type="match status" value="1"/>
</dbReference>
<keyword evidence="4 12" id="KW-0347">Helicase</keyword>
<evidence type="ECO:0000259" key="15">
    <source>
        <dbReference type="PROSITE" id="PS51217"/>
    </source>
</evidence>
<dbReference type="Gene3D" id="1.10.10.160">
    <property type="match status" value="1"/>
</dbReference>
<feature type="domain" description="UvrD-like helicase ATP-binding" evidence="14">
    <location>
        <begin position="6"/>
        <end position="277"/>
    </location>
</feature>
<dbReference type="PROSITE" id="PS51217">
    <property type="entry name" value="UVRD_HELICASE_CTER"/>
    <property type="match status" value="1"/>
</dbReference>
<dbReference type="EC" id="5.6.2.4" evidence="9"/>
<evidence type="ECO:0000256" key="5">
    <source>
        <dbReference type="ARBA" id="ARBA00022840"/>
    </source>
</evidence>
<keyword evidence="2 12" id="KW-0547">Nucleotide-binding</keyword>
<dbReference type="InterPro" id="IPR014017">
    <property type="entry name" value="DNA_helicase_UvrD-like_C"/>
</dbReference>
<feature type="domain" description="UvrD-like helicase C-terminal" evidence="15">
    <location>
        <begin position="278"/>
        <end position="551"/>
    </location>
</feature>
<evidence type="ECO:0000256" key="4">
    <source>
        <dbReference type="ARBA" id="ARBA00022806"/>
    </source>
</evidence>
<dbReference type="Gene3D" id="1.10.486.10">
    <property type="entry name" value="PCRA, domain 4"/>
    <property type="match status" value="1"/>
</dbReference>
<dbReference type="PANTHER" id="PTHR11070">
    <property type="entry name" value="UVRD / RECB / PCRA DNA HELICASE FAMILY MEMBER"/>
    <property type="match status" value="1"/>
</dbReference>
<reference evidence="16" key="1">
    <citation type="submission" date="2021-03" db="EMBL/GenBank/DDBJ databases">
        <authorList>
            <person name="Wang G."/>
        </authorList>
    </citation>
    <scope>NUCLEOTIDE SEQUENCE</scope>
    <source>
        <strain evidence="16">KCTC 12899</strain>
    </source>
</reference>
<evidence type="ECO:0000256" key="10">
    <source>
        <dbReference type="ARBA" id="ARBA00034923"/>
    </source>
</evidence>
<dbReference type="Pfam" id="PF00580">
    <property type="entry name" value="UvrD-helicase"/>
    <property type="match status" value="1"/>
</dbReference>
<dbReference type="PANTHER" id="PTHR11070:SF2">
    <property type="entry name" value="ATP-DEPENDENT DNA HELICASE SRS2"/>
    <property type="match status" value="1"/>
</dbReference>
<organism evidence="16 17">
    <name type="scientific">Acanthopleuribacter pedis</name>
    <dbReference type="NCBI Taxonomy" id="442870"/>
    <lineage>
        <taxon>Bacteria</taxon>
        <taxon>Pseudomonadati</taxon>
        <taxon>Acidobacteriota</taxon>
        <taxon>Holophagae</taxon>
        <taxon>Acanthopleuribacterales</taxon>
        <taxon>Acanthopleuribacteraceae</taxon>
        <taxon>Acanthopleuribacter</taxon>
    </lineage>
</organism>
<dbReference type="GO" id="GO:0005829">
    <property type="term" value="C:cytosol"/>
    <property type="evidence" value="ECO:0007669"/>
    <property type="project" value="TreeGrafter"/>
</dbReference>
<evidence type="ECO:0000259" key="14">
    <source>
        <dbReference type="PROSITE" id="PS51198"/>
    </source>
</evidence>
<dbReference type="InterPro" id="IPR014016">
    <property type="entry name" value="UvrD-like_ATP-bd"/>
</dbReference>
<feature type="region of interest" description="Disordered" evidence="13">
    <location>
        <begin position="620"/>
        <end position="649"/>
    </location>
</feature>
<keyword evidence="7" id="KW-0413">Isomerase</keyword>
<dbReference type="Proteomes" id="UP000664417">
    <property type="component" value="Unassembled WGS sequence"/>
</dbReference>
<dbReference type="AlphaFoldDB" id="A0A8J7Q9B6"/>
<dbReference type="GO" id="GO:0016787">
    <property type="term" value="F:hydrolase activity"/>
    <property type="evidence" value="ECO:0007669"/>
    <property type="project" value="UniProtKB-UniRule"/>
</dbReference>
<name>A0A8J7Q9B6_9BACT</name>
<evidence type="ECO:0000256" key="12">
    <source>
        <dbReference type="PROSITE-ProRule" id="PRU00560"/>
    </source>
</evidence>
<evidence type="ECO:0000313" key="17">
    <source>
        <dbReference type="Proteomes" id="UP000664417"/>
    </source>
</evidence>
<keyword evidence="3 12" id="KW-0378">Hydrolase</keyword>
<dbReference type="GO" id="GO:0005524">
    <property type="term" value="F:ATP binding"/>
    <property type="evidence" value="ECO:0007669"/>
    <property type="project" value="UniProtKB-UniRule"/>
</dbReference>
<dbReference type="InterPro" id="IPR027417">
    <property type="entry name" value="P-loop_NTPase"/>
</dbReference>
<protein>
    <recommendedName>
        <fullName evidence="9">DNA 3'-5' helicase</fullName>
        <ecNumber evidence="9">5.6.2.4</ecNumber>
    </recommendedName>
    <alternativeName>
        <fullName evidence="10">DNA 3'-5' helicase II</fullName>
    </alternativeName>
</protein>
<dbReference type="EMBL" id="JAFREP010000014">
    <property type="protein sequence ID" value="MBO1319809.1"/>
    <property type="molecule type" value="Genomic_DNA"/>
</dbReference>
<evidence type="ECO:0000256" key="3">
    <source>
        <dbReference type="ARBA" id="ARBA00022801"/>
    </source>
</evidence>
<evidence type="ECO:0000256" key="13">
    <source>
        <dbReference type="SAM" id="MobiDB-lite"/>
    </source>
</evidence>
<proteinExistence type="inferred from homology"/>
<dbReference type="GO" id="GO:0000725">
    <property type="term" value="P:recombinational repair"/>
    <property type="evidence" value="ECO:0007669"/>
    <property type="project" value="TreeGrafter"/>
</dbReference>
<dbReference type="GO" id="GO:0043138">
    <property type="term" value="F:3'-5' DNA helicase activity"/>
    <property type="evidence" value="ECO:0007669"/>
    <property type="project" value="UniProtKB-EC"/>
</dbReference>